<comment type="catalytic activity">
    <reaction evidence="1 10">
        <text>Transfers a segment of a (1-&gt;4)-alpha-D-glucan to a new position in an acceptor, which may be glucose or a (1-&gt;4)-alpha-D-glucan.</text>
        <dbReference type="EC" id="2.4.1.25"/>
    </reaction>
</comment>
<evidence type="ECO:0000256" key="10">
    <source>
        <dbReference type="RuleBase" id="RU361207"/>
    </source>
</evidence>
<comment type="caution">
    <text evidence="11">The sequence shown here is derived from an EMBL/GenBank/DDBJ whole genome shotgun (WGS) entry which is preliminary data.</text>
</comment>
<keyword evidence="5 10" id="KW-0328">Glycosyltransferase</keyword>
<dbReference type="InterPro" id="IPR003385">
    <property type="entry name" value="Glyco_hydro_77"/>
</dbReference>
<dbReference type="GO" id="GO:0005975">
    <property type="term" value="P:carbohydrate metabolic process"/>
    <property type="evidence" value="ECO:0007669"/>
    <property type="project" value="InterPro"/>
</dbReference>
<dbReference type="EC" id="2.4.1.25" evidence="3 10"/>
<accession>A0A9D1V7N3</accession>
<name>A0A9D1V7N3_9FIRM</name>
<keyword evidence="6 10" id="KW-0808">Transferase</keyword>
<dbReference type="GO" id="GO:0004134">
    <property type="term" value="F:4-alpha-glucanotransferase activity"/>
    <property type="evidence" value="ECO:0007669"/>
    <property type="project" value="UniProtKB-EC"/>
</dbReference>
<dbReference type="EMBL" id="DXFX01000046">
    <property type="protein sequence ID" value="HIX07534.1"/>
    <property type="molecule type" value="Genomic_DNA"/>
</dbReference>
<evidence type="ECO:0000256" key="9">
    <source>
        <dbReference type="ARBA" id="ARBA00031501"/>
    </source>
</evidence>
<reference evidence="11" key="2">
    <citation type="submission" date="2021-04" db="EMBL/GenBank/DDBJ databases">
        <authorList>
            <person name="Gilroy R."/>
        </authorList>
    </citation>
    <scope>NUCLEOTIDE SEQUENCE</scope>
    <source>
        <strain evidence="11">811</strain>
    </source>
</reference>
<gene>
    <name evidence="11" type="primary">malQ</name>
    <name evidence="11" type="ORF">H9741_03610</name>
</gene>
<evidence type="ECO:0000256" key="4">
    <source>
        <dbReference type="ARBA" id="ARBA00020295"/>
    </source>
</evidence>
<dbReference type="PANTHER" id="PTHR32438:SF5">
    <property type="entry name" value="4-ALPHA-GLUCANOTRANSFERASE DPE1, CHLOROPLASTIC_AMYLOPLASTIC"/>
    <property type="match status" value="1"/>
</dbReference>
<dbReference type="NCBIfam" id="TIGR00217">
    <property type="entry name" value="malQ"/>
    <property type="match status" value="1"/>
</dbReference>
<protein>
    <recommendedName>
        <fullName evidence="4 10">4-alpha-glucanotransferase</fullName>
        <ecNumber evidence="3 10">2.4.1.25</ecNumber>
    </recommendedName>
    <alternativeName>
        <fullName evidence="8 10">Amylomaltase</fullName>
    </alternativeName>
    <alternativeName>
        <fullName evidence="9 10">Disproportionating enzyme</fullName>
    </alternativeName>
</protein>
<dbReference type="Proteomes" id="UP000824204">
    <property type="component" value="Unassembled WGS sequence"/>
</dbReference>
<evidence type="ECO:0000256" key="8">
    <source>
        <dbReference type="ARBA" id="ARBA00031423"/>
    </source>
</evidence>
<dbReference type="SUPFAM" id="SSF51445">
    <property type="entry name" value="(Trans)glycosidases"/>
    <property type="match status" value="1"/>
</dbReference>
<comment type="similarity">
    <text evidence="2 10">Belongs to the disproportionating enzyme family.</text>
</comment>
<dbReference type="AlphaFoldDB" id="A0A9D1V7N3"/>
<evidence type="ECO:0000256" key="5">
    <source>
        <dbReference type="ARBA" id="ARBA00022676"/>
    </source>
</evidence>
<evidence type="ECO:0000256" key="3">
    <source>
        <dbReference type="ARBA" id="ARBA00012560"/>
    </source>
</evidence>
<organism evidence="11 12">
    <name type="scientific">Candidatus Borkfalkia faecipullorum</name>
    <dbReference type="NCBI Taxonomy" id="2838510"/>
    <lineage>
        <taxon>Bacteria</taxon>
        <taxon>Bacillati</taxon>
        <taxon>Bacillota</taxon>
        <taxon>Clostridia</taxon>
        <taxon>Christensenellales</taxon>
        <taxon>Christensenellaceae</taxon>
        <taxon>Candidatus Borkfalkia</taxon>
    </lineage>
</organism>
<evidence type="ECO:0000313" key="12">
    <source>
        <dbReference type="Proteomes" id="UP000824204"/>
    </source>
</evidence>
<evidence type="ECO:0000256" key="1">
    <source>
        <dbReference type="ARBA" id="ARBA00000439"/>
    </source>
</evidence>
<evidence type="ECO:0000256" key="2">
    <source>
        <dbReference type="ARBA" id="ARBA00005684"/>
    </source>
</evidence>
<evidence type="ECO:0000313" key="11">
    <source>
        <dbReference type="EMBL" id="HIX07534.1"/>
    </source>
</evidence>
<dbReference type="PANTHER" id="PTHR32438">
    <property type="entry name" value="4-ALPHA-GLUCANOTRANSFERASE DPE1, CHLOROPLASTIC/AMYLOPLASTIC"/>
    <property type="match status" value="1"/>
</dbReference>
<evidence type="ECO:0000256" key="7">
    <source>
        <dbReference type="ARBA" id="ARBA00023277"/>
    </source>
</evidence>
<dbReference type="NCBIfam" id="NF011080">
    <property type="entry name" value="PRK14508.1-3"/>
    <property type="match status" value="1"/>
</dbReference>
<dbReference type="Gene3D" id="3.20.20.80">
    <property type="entry name" value="Glycosidases"/>
    <property type="match status" value="1"/>
</dbReference>
<evidence type="ECO:0000256" key="6">
    <source>
        <dbReference type="ARBA" id="ARBA00022679"/>
    </source>
</evidence>
<dbReference type="InterPro" id="IPR017853">
    <property type="entry name" value="GH"/>
</dbReference>
<proteinExistence type="inferred from homology"/>
<keyword evidence="7 10" id="KW-0119">Carbohydrate metabolism</keyword>
<sequence>MKKNTNPITSVRRAGALLHISSLPGAYGVGTMGKEAREFADFLKKSGFSYWQILPLVQTGMGDSPYQSVFAASGNPLFIDPDVLAEKGLVTEREAAENKIKNDGTAHYGEAFEKRFSLLRKAFARFDRTDAEFIAFSKTEFLDYALFMAIRKNYGNVEFRFWEKPLRFHQAEALEKFRAENADEVDFWLFVQFEFYRQWEDLKAYVNGLGIKIIGDIPLYMAYDSADVWANPRLFKLNKNLTRRKVAGVPPDYFSATGQLWGNPVYDWKVHEAEGFSWWIERIRLAFSLYDVVRIDHFRGFDRYFEIDAKAETAMGGKWKKGPGIALFDAAKAALGDLPFIAEDLGSLDTGVYRLMKKTGYPGMKVLQFAFDGNKDNPYLPQNISENSVCYTGTHDNDTLVGFLNNLQDRERKNLNAILVPLLREAKIPAHVSTSRAEAAAMRALALSCRSGLCVLPVQDILLTGGETRMNVPSVASGNWRYRLKKPMPQKLAEELKKLLEKYARA</sequence>
<reference evidence="11" key="1">
    <citation type="journal article" date="2021" name="PeerJ">
        <title>Extensive microbial diversity within the chicken gut microbiome revealed by metagenomics and culture.</title>
        <authorList>
            <person name="Gilroy R."/>
            <person name="Ravi A."/>
            <person name="Getino M."/>
            <person name="Pursley I."/>
            <person name="Horton D.L."/>
            <person name="Alikhan N.F."/>
            <person name="Baker D."/>
            <person name="Gharbi K."/>
            <person name="Hall N."/>
            <person name="Watson M."/>
            <person name="Adriaenssens E.M."/>
            <person name="Foster-Nyarko E."/>
            <person name="Jarju S."/>
            <person name="Secka A."/>
            <person name="Antonio M."/>
            <person name="Oren A."/>
            <person name="Chaudhuri R.R."/>
            <person name="La Ragione R."/>
            <person name="Hildebrand F."/>
            <person name="Pallen M.J."/>
        </authorList>
    </citation>
    <scope>NUCLEOTIDE SEQUENCE</scope>
    <source>
        <strain evidence="11">811</strain>
    </source>
</reference>
<dbReference type="Pfam" id="PF02446">
    <property type="entry name" value="Glyco_hydro_77"/>
    <property type="match status" value="1"/>
</dbReference>